<evidence type="ECO:0000313" key="17">
    <source>
        <dbReference type="EMBL" id="MDT0630335.1"/>
    </source>
</evidence>
<comment type="caution">
    <text evidence="17">The sequence shown here is derived from an EMBL/GenBank/DDBJ whole genome shotgun (WGS) entry which is preliminary data.</text>
</comment>
<dbReference type="PRINTS" id="PR00701">
    <property type="entry name" value="60KDINNERMP"/>
</dbReference>
<comment type="similarity">
    <text evidence="2 13">Belongs to the OXA1/ALB3/YidC family. Type 1 subfamily.</text>
</comment>
<feature type="transmembrane region" description="Helical" evidence="13">
    <location>
        <begin position="534"/>
        <end position="559"/>
    </location>
</feature>
<dbReference type="Gene3D" id="2.70.98.90">
    <property type="match status" value="1"/>
</dbReference>
<keyword evidence="9 13" id="KW-0472">Membrane</keyword>
<dbReference type="PANTHER" id="PTHR12428:SF65">
    <property type="entry name" value="CYTOCHROME C OXIDASE ASSEMBLY PROTEIN COX18, MITOCHONDRIAL"/>
    <property type="match status" value="1"/>
</dbReference>
<evidence type="ECO:0000256" key="13">
    <source>
        <dbReference type="HAMAP-Rule" id="MF_01810"/>
    </source>
</evidence>
<name>A0ABU3BM68_9BACT</name>
<dbReference type="InterPro" id="IPR019998">
    <property type="entry name" value="Membr_insert_YidC"/>
</dbReference>
<organism evidence="17 18">
    <name type="scientific">Rubrivirga litoralis</name>
    <dbReference type="NCBI Taxonomy" id="3075598"/>
    <lineage>
        <taxon>Bacteria</taxon>
        <taxon>Pseudomonadati</taxon>
        <taxon>Rhodothermota</taxon>
        <taxon>Rhodothermia</taxon>
        <taxon>Rhodothermales</taxon>
        <taxon>Rubricoccaceae</taxon>
        <taxon>Rubrivirga</taxon>
    </lineage>
</organism>
<feature type="region of interest" description="Disordered" evidence="14">
    <location>
        <begin position="586"/>
        <end position="628"/>
    </location>
</feature>
<evidence type="ECO:0000256" key="5">
    <source>
        <dbReference type="ARBA" id="ARBA00022475"/>
    </source>
</evidence>
<evidence type="ECO:0000256" key="4">
    <source>
        <dbReference type="ARBA" id="ARBA00022448"/>
    </source>
</evidence>
<evidence type="ECO:0000256" key="1">
    <source>
        <dbReference type="ARBA" id="ARBA00004429"/>
    </source>
</evidence>
<evidence type="ECO:0000256" key="2">
    <source>
        <dbReference type="ARBA" id="ARBA00010527"/>
    </source>
</evidence>
<evidence type="ECO:0000256" key="14">
    <source>
        <dbReference type="SAM" id="MobiDB-lite"/>
    </source>
</evidence>
<dbReference type="PANTHER" id="PTHR12428">
    <property type="entry name" value="OXA1"/>
    <property type="match status" value="1"/>
</dbReference>
<keyword evidence="7 13" id="KW-0653">Protein transport</keyword>
<evidence type="ECO:0000256" key="11">
    <source>
        <dbReference type="ARBA" id="ARBA00033245"/>
    </source>
</evidence>
<dbReference type="InterPro" id="IPR028055">
    <property type="entry name" value="YidC/Oxa/ALB_C"/>
</dbReference>
<reference evidence="17 18" key="1">
    <citation type="submission" date="2023-09" db="EMBL/GenBank/DDBJ databases">
        <authorList>
            <person name="Rey-Velasco X."/>
        </authorList>
    </citation>
    <scope>NUCLEOTIDE SEQUENCE [LARGE SCALE GENOMIC DNA]</scope>
    <source>
        <strain evidence="17 18">F394</strain>
    </source>
</reference>
<dbReference type="InterPro" id="IPR028053">
    <property type="entry name" value="Membr_insert_YidC_N"/>
</dbReference>
<feature type="compositionally biased region" description="Basic and acidic residues" evidence="14">
    <location>
        <begin position="586"/>
        <end position="598"/>
    </location>
</feature>
<dbReference type="HAMAP" id="MF_01810">
    <property type="entry name" value="YidC_type1"/>
    <property type="match status" value="1"/>
</dbReference>
<evidence type="ECO:0000256" key="9">
    <source>
        <dbReference type="ARBA" id="ARBA00023136"/>
    </source>
</evidence>
<dbReference type="NCBIfam" id="TIGR03592">
    <property type="entry name" value="yidC_oxa1_cterm"/>
    <property type="match status" value="1"/>
</dbReference>
<evidence type="ECO:0000259" key="16">
    <source>
        <dbReference type="Pfam" id="PF14849"/>
    </source>
</evidence>
<dbReference type="CDD" id="cd19961">
    <property type="entry name" value="EcYidC-like_peri"/>
    <property type="match status" value="1"/>
</dbReference>
<keyword evidence="10 13" id="KW-0143">Chaperone</keyword>
<dbReference type="InterPro" id="IPR001708">
    <property type="entry name" value="YidC/ALB3/OXA1/COX18"/>
</dbReference>
<evidence type="ECO:0000256" key="7">
    <source>
        <dbReference type="ARBA" id="ARBA00022927"/>
    </source>
</evidence>
<evidence type="ECO:0000313" key="18">
    <source>
        <dbReference type="Proteomes" id="UP001267426"/>
    </source>
</evidence>
<feature type="transmembrane region" description="Helical" evidence="13">
    <location>
        <begin position="367"/>
        <end position="393"/>
    </location>
</feature>
<evidence type="ECO:0000256" key="10">
    <source>
        <dbReference type="ARBA" id="ARBA00023186"/>
    </source>
</evidence>
<gene>
    <name evidence="13 17" type="primary">yidC</name>
    <name evidence="17" type="ORF">RM540_01115</name>
</gene>
<feature type="domain" description="Membrane insertase YidC N-terminal" evidence="16">
    <location>
        <begin position="88"/>
        <end position="360"/>
    </location>
</feature>
<keyword evidence="18" id="KW-1185">Reference proteome</keyword>
<evidence type="ECO:0000259" key="15">
    <source>
        <dbReference type="Pfam" id="PF02096"/>
    </source>
</evidence>
<dbReference type="CDD" id="cd20070">
    <property type="entry name" value="5TM_YidC_Alb3"/>
    <property type="match status" value="1"/>
</dbReference>
<dbReference type="Pfam" id="PF14849">
    <property type="entry name" value="YidC_periplas"/>
    <property type="match status" value="1"/>
</dbReference>
<evidence type="ECO:0000256" key="12">
    <source>
        <dbReference type="ARBA" id="ARBA00033342"/>
    </source>
</evidence>
<dbReference type="InterPro" id="IPR047196">
    <property type="entry name" value="YidC_ALB_C"/>
</dbReference>
<accession>A0ABU3BM68</accession>
<proteinExistence type="inferred from homology"/>
<dbReference type="InterPro" id="IPR038221">
    <property type="entry name" value="YidC_periplasmic_sf"/>
</dbReference>
<protein>
    <recommendedName>
        <fullName evidence="3 13">Membrane protein insertase YidC</fullName>
    </recommendedName>
    <alternativeName>
        <fullName evidence="12 13">Foldase YidC</fullName>
    </alternativeName>
    <alternativeName>
        <fullName evidence="11 13">Membrane integrase YidC</fullName>
    </alternativeName>
    <alternativeName>
        <fullName evidence="13">Membrane protein YidC</fullName>
    </alternativeName>
</protein>
<feature type="transmembrane region" description="Helical" evidence="13">
    <location>
        <begin position="441"/>
        <end position="464"/>
    </location>
</feature>
<comment type="subunit">
    <text evidence="13">Interacts with the Sec translocase complex via SecD. Specifically interacts with transmembrane segments of nascent integral membrane proteins during membrane integration.</text>
</comment>
<dbReference type="PRINTS" id="PR01900">
    <property type="entry name" value="YIDCPROTEIN"/>
</dbReference>
<keyword evidence="6 13" id="KW-0812">Transmembrane</keyword>
<keyword evidence="5 13" id="KW-1003">Cell membrane</keyword>
<evidence type="ECO:0000256" key="6">
    <source>
        <dbReference type="ARBA" id="ARBA00022692"/>
    </source>
</evidence>
<keyword evidence="4 13" id="KW-0813">Transport</keyword>
<dbReference type="EMBL" id="JAVRHT010000001">
    <property type="protein sequence ID" value="MDT0630335.1"/>
    <property type="molecule type" value="Genomic_DNA"/>
</dbReference>
<dbReference type="Proteomes" id="UP001267426">
    <property type="component" value="Unassembled WGS sequence"/>
</dbReference>
<evidence type="ECO:0000256" key="8">
    <source>
        <dbReference type="ARBA" id="ARBA00022989"/>
    </source>
</evidence>
<dbReference type="NCBIfam" id="TIGR03593">
    <property type="entry name" value="yidC_nterm"/>
    <property type="match status" value="1"/>
</dbReference>
<evidence type="ECO:0000256" key="3">
    <source>
        <dbReference type="ARBA" id="ARBA00015325"/>
    </source>
</evidence>
<sequence>MEPQGPDRTALLGILLMSLILGVWMVTTAPSPEEVEAQRAAADSVAAAEAAREAQPQAAELAPLDAPPPAPADSALFGRAVGGPERTVTVLTDRYEATFSTLGGAPVSFKLRNYDRAGTDEPVDLVSDDAGALALEFVPPQGSYVDTRTLSFTPVVDGQPFTGDTLYVEEGEGEITFEARVGSGALRLAYGFHHDSYDVDFRVETPGTNILSQSGGYELVWNGALPATEATVDVQQTGAYLSSGGETESIKMDEEGEAEPMTRTGDVDWVAVKSKFFIAALIPEGRATGAQLEGVQIGEVDGPSFAQDYTARVEMPRLAEGGADAFTLYLGPLEIRRLAAYGLYDTVDFGFIGFMTRPIARYIVAPAFAFLSTFIASYGLVIIVFALLVKLLLWPLTAASYRSAAKMRELQPQLADVKEKYGEDPQKQQEAMMRVYKEAGVNPLGGCLPMLLQYPILITMWTFFQNTLVLRGESFLWAADLSAPDPVLSLPFSIPFVGDFLSGFTILMAASMVISMKLSTGSSTGAAGAQQKVLMYMMPIVFFFFFNRFPSGLSLYYLAFNLFSIVQQRLVNKQVHEAHVAGETPELDRAADVAERAAKKGKNGKRPKRPGRRRTTTQMVSNGKGRKR</sequence>
<feature type="domain" description="Membrane insertase YidC/Oxa/ALB C-terminal" evidence="15">
    <location>
        <begin position="378"/>
        <end position="573"/>
    </location>
</feature>
<feature type="compositionally biased region" description="Basic residues" evidence="14">
    <location>
        <begin position="599"/>
        <end position="615"/>
    </location>
</feature>
<comment type="subcellular location">
    <subcellularLocation>
        <location evidence="1">Cell inner membrane</location>
        <topology evidence="1">Multi-pass membrane protein</topology>
    </subcellularLocation>
    <subcellularLocation>
        <location evidence="13">Cell membrane</location>
        <topology evidence="13">Multi-pass membrane protein</topology>
    </subcellularLocation>
</comment>
<keyword evidence="8 13" id="KW-1133">Transmembrane helix</keyword>
<comment type="function">
    <text evidence="13">Required for the insertion and/or proper folding and/or complex formation of integral membrane proteins into the membrane. Involved in integration of membrane proteins that insert both dependently and independently of the Sec translocase complex, as well as at least some lipoproteins. Aids folding of multispanning membrane proteins.</text>
</comment>
<dbReference type="Pfam" id="PF02096">
    <property type="entry name" value="60KD_IMP"/>
    <property type="match status" value="1"/>
</dbReference>
<feature type="transmembrane region" description="Helical" evidence="13">
    <location>
        <begin position="492"/>
        <end position="514"/>
    </location>
</feature>
<dbReference type="RefSeq" id="WP_311661367.1">
    <property type="nucleotide sequence ID" value="NZ_JAVRHT010000001.1"/>
</dbReference>